<proteinExistence type="predicted"/>
<name>A0A9D1DD65_9FIRM</name>
<evidence type="ECO:0000313" key="4">
    <source>
        <dbReference type="EMBL" id="HIR41039.1"/>
    </source>
</evidence>
<evidence type="ECO:0000256" key="2">
    <source>
        <dbReference type="SAM" id="Phobius"/>
    </source>
</evidence>
<dbReference type="PANTHER" id="PTHR30404:SF0">
    <property type="entry name" value="N-ACETYLMURAMOYL-L-ALANINE AMIDASE AMIC"/>
    <property type="match status" value="1"/>
</dbReference>
<dbReference type="GO" id="GO:0009253">
    <property type="term" value="P:peptidoglycan catabolic process"/>
    <property type="evidence" value="ECO:0007669"/>
    <property type="project" value="InterPro"/>
</dbReference>
<dbReference type="GO" id="GO:0030288">
    <property type="term" value="C:outer membrane-bounded periplasmic space"/>
    <property type="evidence" value="ECO:0007669"/>
    <property type="project" value="TreeGrafter"/>
</dbReference>
<feature type="domain" description="MurNAc-LAA" evidence="3">
    <location>
        <begin position="126"/>
        <end position="242"/>
    </location>
</feature>
<dbReference type="Pfam" id="PF01520">
    <property type="entry name" value="Amidase_3"/>
    <property type="match status" value="1"/>
</dbReference>
<organism evidence="4 5">
    <name type="scientific">Candidatus Egerieicola pullicola</name>
    <dbReference type="NCBI Taxonomy" id="2840775"/>
    <lineage>
        <taxon>Bacteria</taxon>
        <taxon>Bacillati</taxon>
        <taxon>Bacillota</taxon>
        <taxon>Clostridia</taxon>
        <taxon>Eubacteriales</taxon>
        <taxon>Oscillospiraceae</taxon>
        <taxon>Oscillospiraceae incertae sedis</taxon>
        <taxon>Candidatus Egerieicola</taxon>
    </lineage>
</organism>
<comment type="caution">
    <text evidence="4">The sequence shown here is derived from an EMBL/GenBank/DDBJ whole genome shotgun (WGS) entry which is preliminary data.</text>
</comment>
<keyword evidence="2" id="KW-0812">Transmembrane</keyword>
<dbReference type="InterPro" id="IPR050695">
    <property type="entry name" value="N-acetylmuramoyl_amidase_3"/>
</dbReference>
<dbReference type="PANTHER" id="PTHR30404">
    <property type="entry name" value="N-ACETYLMURAMOYL-L-ALANINE AMIDASE"/>
    <property type="match status" value="1"/>
</dbReference>
<dbReference type="GO" id="GO:0008745">
    <property type="term" value="F:N-acetylmuramoyl-L-alanine amidase activity"/>
    <property type="evidence" value="ECO:0007669"/>
    <property type="project" value="InterPro"/>
</dbReference>
<evidence type="ECO:0000313" key="5">
    <source>
        <dbReference type="Proteomes" id="UP000886749"/>
    </source>
</evidence>
<keyword evidence="2" id="KW-0472">Membrane</keyword>
<dbReference type="SUPFAM" id="SSF53187">
    <property type="entry name" value="Zn-dependent exopeptidases"/>
    <property type="match status" value="1"/>
</dbReference>
<dbReference type="EMBL" id="DVGY01000093">
    <property type="protein sequence ID" value="HIR41039.1"/>
    <property type="molecule type" value="Genomic_DNA"/>
</dbReference>
<feature type="transmembrane region" description="Helical" evidence="2">
    <location>
        <begin position="12"/>
        <end position="35"/>
    </location>
</feature>
<reference evidence="4" key="2">
    <citation type="journal article" date="2021" name="PeerJ">
        <title>Extensive microbial diversity within the chicken gut microbiome revealed by metagenomics and culture.</title>
        <authorList>
            <person name="Gilroy R."/>
            <person name="Ravi A."/>
            <person name="Getino M."/>
            <person name="Pursley I."/>
            <person name="Horton D.L."/>
            <person name="Alikhan N.F."/>
            <person name="Baker D."/>
            <person name="Gharbi K."/>
            <person name="Hall N."/>
            <person name="Watson M."/>
            <person name="Adriaenssens E.M."/>
            <person name="Foster-Nyarko E."/>
            <person name="Jarju S."/>
            <person name="Secka A."/>
            <person name="Antonio M."/>
            <person name="Oren A."/>
            <person name="Chaudhuri R.R."/>
            <person name="La Ragione R."/>
            <person name="Hildebrand F."/>
            <person name="Pallen M.J."/>
        </authorList>
    </citation>
    <scope>NUCLEOTIDE SEQUENCE</scope>
    <source>
        <strain evidence="4">CHK184-25365</strain>
    </source>
</reference>
<evidence type="ECO:0000259" key="3">
    <source>
        <dbReference type="SMART" id="SM00646"/>
    </source>
</evidence>
<accession>A0A9D1DD65</accession>
<dbReference type="SMART" id="SM00646">
    <property type="entry name" value="Ami_3"/>
    <property type="match status" value="1"/>
</dbReference>
<dbReference type="Proteomes" id="UP000886749">
    <property type="component" value="Unassembled WGS sequence"/>
</dbReference>
<dbReference type="CDD" id="cd02696">
    <property type="entry name" value="MurNAc-LAA"/>
    <property type="match status" value="1"/>
</dbReference>
<reference evidence="4" key="1">
    <citation type="submission" date="2020-10" db="EMBL/GenBank/DDBJ databases">
        <authorList>
            <person name="Gilroy R."/>
        </authorList>
    </citation>
    <scope>NUCLEOTIDE SEQUENCE</scope>
    <source>
        <strain evidence="4">CHK184-25365</strain>
    </source>
</reference>
<dbReference type="Gene3D" id="3.40.630.40">
    <property type="entry name" value="Zn-dependent exopeptidases"/>
    <property type="match status" value="1"/>
</dbReference>
<keyword evidence="1" id="KW-0378">Hydrolase</keyword>
<evidence type="ECO:0000256" key="1">
    <source>
        <dbReference type="ARBA" id="ARBA00022801"/>
    </source>
</evidence>
<sequence>MAKQKRRLRPWVLPAALFLIGVLMAGLVAVGIWAVSQADLSGGKNLELKTYSNFYSNAAGDPLYTVCIDAGHGGKDSGATCFETQRVEKDDNLTFALLLRRELRQIGIGVVMTRTDDTTLSLEERVAIAESTNCDLYICVHRNSGNGVTGGVEIWIDDDMNTWEMYLGSNIMTRLEQVGIQENLGVKGGSAGEEVNVDYYVNSHTSMPSCLLELGYIDNVEDNSLFTQRQVQYAQATAQGIATTLDQMIQNGALEDRRETTE</sequence>
<dbReference type="InterPro" id="IPR002508">
    <property type="entry name" value="MurNAc-LAA_cat"/>
</dbReference>
<keyword evidence="2" id="KW-1133">Transmembrane helix</keyword>
<dbReference type="AlphaFoldDB" id="A0A9D1DD65"/>
<protein>
    <submittedName>
        <fullName evidence="4">N-acetylmuramoyl-L-alanine amidase</fullName>
    </submittedName>
</protein>
<gene>
    <name evidence="4" type="ORF">IAB36_04340</name>
</gene>